<proteinExistence type="predicted"/>
<comment type="caution">
    <text evidence="1">The sequence shown here is derived from an EMBL/GenBank/DDBJ whole genome shotgun (WGS) entry which is preliminary data.</text>
</comment>
<sequence length="119" mass="13713">MEPILKKRQIRILGMIVQSNARADETKENDSARQTEIVRRLTKRNGMREDFMTGPGMAISRIAYSLPYHNLTKSDEEQVNIIIRSAYKAALNLPRFPATEKMDRLGLYNNFAEIREATL</sequence>
<reference evidence="1 2" key="1">
    <citation type="journal article" date="2020" name="Cell">
        <title>Large-Scale Comparative Analyses of Tick Genomes Elucidate Their Genetic Diversity and Vector Capacities.</title>
        <authorList>
            <consortium name="Tick Genome and Microbiome Consortium (TIGMIC)"/>
            <person name="Jia N."/>
            <person name="Wang J."/>
            <person name="Shi W."/>
            <person name="Du L."/>
            <person name="Sun Y."/>
            <person name="Zhan W."/>
            <person name="Jiang J.F."/>
            <person name="Wang Q."/>
            <person name="Zhang B."/>
            <person name="Ji P."/>
            <person name="Bell-Sakyi L."/>
            <person name="Cui X.M."/>
            <person name="Yuan T.T."/>
            <person name="Jiang B.G."/>
            <person name="Yang W.F."/>
            <person name="Lam T.T."/>
            <person name="Chang Q.C."/>
            <person name="Ding S.J."/>
            <person name="Wang X.J."/>
            <person name="Zhu J.G."/>
            <person name="Ruan X.D."/>
            <person name="Zhao L."/>
            <person name="Wei J.T."/>
            <person name="Ye R.Z."/>
            <person name="Que T.C."/>
            <person name="Du C.H."/>
            <person name="Zhou Y.H."/>
            <person name="Cheng J.X."/>
            <person name="Dai P.F."/>
            <person name="Guo W.B."/>
            <person name="Han X.H."/>
            <person name="Huang E.J."/>
            <person name="Li L.F."/>
            <person name="Wei W."/>
            <person name="Gao Y.C."/>
            <person name="Liu J.Z."/>
            <person name="Shao H.Z."/>
            <person name="Wang X."/>
            <person name="Wang C.C."/>
            <person name="Yang T.C."/>
            <person name="Huo Q.B."/>
            <person name="Li W."/>
            <person name="Chen H.Y."/>
            <person name="Chen S.E."/>
            <person name="Zhou L.G."/>
            <person name="Ni X.B."/>
            <person name="Tian J.H."/>
            <person name="Sheng Y."/>
            <person name="Liu T."/>
            <person name="Pan Y.S."/>
            <person name="Xia L.Y."/>
            <person name="Li J."/>
            <person name="Zhao F."/>
            <person name="Cao W.C."/>
        </authorList>
    </citation>
    <scope>NUCLEOTIDE SEQUENCE [LARGE SCALE GENOMIC DNA]</scope>
    <source>
        <strain evidence="1">HaeL-2018</strain>
    </source>
</reference>
<dbReference type="AlphaFoldDB" id="A0A9J6F7F2"/>
<accession>A0A9J6F7F2</accession>
<protein>
    <submittedName>
        <fullName evidence="1">Uncharacterized protein</fullName>
    </submittedName>
</protein>
<evidence type="ECO:0000313" key="2">
    <source>
        <dbReference type="Proteomes" id="UP000821853"/>
    </source>
</evidence>
<gene>
    <name evidence="1" type="ORF">HPB48_003633</name>
</gene>
<keyword evidence="2" id="KW-1185">Reference proteome</keyword>
<organism evidence="1 2">
    <name type="scientific">Haemaphysalis longicornis</name>
    <name type="common">Bush tick</name>
    <dbReference type="NCBI Taxonomy" id="44386"/>
    <lineage>
        <taxon>Eukaryota</taxon>
        <taxon>Metazoa</taxon>
        <taxon>Ecdysozoa</taxon>
        <taxon>Arthropoda</taxon>
        <taxon>Chelicerata</taxon>
        <taxon>Arachnida</taxon>
        <taxon>Acari</taxon>
        <taxon>Parasitiformes</taxon>
        <taxon>Ixodida</taxon>
        <taxon>Ixodoidea</taxon>
        <taxon>Ixodidae</taxon>
        <taxon>Haemaphysalinae</taxon>
        <taxon>Haemaphysalis</taxon>
    </lineage>
</organism>
<dbReference type="Proteomes" id="UP000821853">
    <property type="component" value="Chromosome 1"/>
</dbReference>
<dbReference type="VEuPathDB" id="VectorBase:HLOH_061280"/>
<name>A0A9J6F7F2_HAELO</name>
<evidence type="ECO:0000313" key="1">
    <source>
        <dbReference type="EMBL" id="KAH9361958.1"/>
    </source>
</evidence>
<dbReference type="EMBL" id="JABSTR010000001">
    <property type="protein sequence ID" value="KAH9361958.1"/>
    <property type="molecule type" value="Genomic_DNA"/>
</dbReference>